<dbReference type="HOGENOM" id="CLU_2889484_0_0_1"/>
<keyword evidence="3" id="KW-1185">Reference proteome</keyword>
<dbReference type="AlphaFoldDB" id="A0A0E0A8A5"/>
<evidence type="ECO:0000313" key="2">
    <source>
        <dbReference type="EnsemblPlants" id="OGLUM06G12150.1"/>
    </source>
</evidence>
<organism evidence="2">
    <name type="scientific">Oryza glumipatula</name>
    <dbReference type="NCBI Taxonomy" id="40148"/>
    <lineage>
        <taxon>Eukaryota</taxon>
        <taxon>Viridiplantae</taxon>
        <taxon>Streptophyta</taxon>
        <taxon>Embryophyta</taxon>
        <taxon>Tracheophyta</taxon>
        <taxon>Spermatophyta</taxon>
        <taxon>Magnoliopsida</taxon>
        <taxon>Liliopsida</taxon>
        <taxon>Poales</taxon>
        <taxon>Poaceae</taxon>
        <taxon>BOP clade</taxon>
        <taxon>Oryzoideae</taxon>
        <taxon>Oryzeae</taxon>
        <taxon>Oryzinae</taxon>
        <taxon>Oryza</taxon>
    </lineage>
</organism>
<dbReference type="Gramene" id="OGLUM06G12150.1">
    <property type="protein sequence ID" value="OGLUM06G12150.1"/>
    <property type="gene ID" value="OGLUM06G12150"/>
</dbReference>
<keyword evidence="1" id="KW-0472">Membrane</keyword>
<evidence type="ECO:0000256" key="1">
    <source>
        <dbReference type="SAM" id="Phobius"/>
    </source>
</evidence>
<reference evidence="2" key="2">
    <citation type="submission" date="2018-05" db="EMBL/GenBank/DDBJ databases">
        <title>OgluRS3 (Oryza glumaepatula Reference Sequence Version 3).</title>
        <authorList>
            <person name="Zhang J."/>
            <person name="Kudrna D."/>
            <person name="Lee S."/>
            <person name="Talag J."/>
            <person name="Welchert J."/>
            <person name="Wing R.A."/>
        </authorList>
    </citation>
    <scope>NUCLEOTIDE SEQUENCE [LARGE SCALE GENOMIC DNA]</scope>
</reference>
<protein>
    <submittedName>
        <fullName evidence="2">Uncharacterized protein</fullName>
    </submittedName>
</protein>
<feature type="transmembrane region" description="Helical" evidence="1">
    <location>
        <begin position="21"/>
        <end position="41"/>
    </location>
</feature>
<keyword evidence="1" id="KW-1133">Transmembrane helix</keyword>
<sequence length="63" mass="6998">MRRSGSRLCWHYLGHQQCIRAGVLFTILPTASLFLSLNFLLPVQNTNQSGGNSGDARGRKHQS</sequence>
<reference evidence="2" key="1">
    <citation type="submission" date="2015-04" db="UniProtKB">
        <authorList>
            <consortium name="EnsemblPlants"/>
        </authorList>
    </citation>
    <scope>IDENTIFICATION</scope>
</reference>
<keyword evidence="1" id="KW-0812">Transmembrane</keyword>
<dbReference type="EnsemblPlants" id="OGLUM06G12150.1">
    <property type="protein sequence ID" value="OGLUM06G12150.1"/>
    <property type="gene ID" value="OGLUM06G12150"/>
</dbReference>
<name>A0A0E0A8A5_9ORYZ</name>
<dbReference type="Proteomes" id="UP000026961">
    <property type="component" value="Chromosome 6"/>
</dbReference>
<evidence type="ECO:0000313" key="3">
    <source>
        <dbReference type="Proteomes" id="UP000026961"/>
    </source>
</evidence>
<proteinExistence type="predicted"/>
<accession>A0A0E0A8A5</accession>